<comment type="caution">
    <text evidence="2">The sequence shown here is derived from an EMBL/GenBank/DDBJ whole genome shotgun (WGS) entry which is preliminary data.</text>
</comment>
<evidence type="ECO:0000313" key="3">
    <source>
        <dbReference type="Proteomes" id="UP000430345"/>
    </source>
</evidence>
<dbReference type="PANTHER" id="PTHR33490">
    <property type="entry name" value="BLR5614 PROTEIN-RELATED"/>
    <property type="match status" value="1"/>
</dbReference>
<dbReference type="RefSeq" id="WP_170272216.1">
    <property type="nucleotide sequence ID" value="NZ_WHJC01000175.1"/>
</dbReference>
<dbReference type="Proteomes" id="UP000430345">
    <property type="component" value="Unassembled WGS sequence"/>
</dbReference>
<dbReference type="EMBL" id="WHJC01000175">
    <property type="protein sequence ID" value="MPQ44238.1"/>
    <property type="molecule type" value="Genomic_DNA"/>
</dbReference>
<feature type="domain" description="Transglutaminase-like" evidence="1">
    <location>
        <begin position="127"/>
        <end position="189"/>
    </location>
</feature>
<name>A0A6I1MP31_9CLOT</name>
<dbReference type="InterPro" id="IPR038765">
    <property type="entry name" value="Papain-like_cys_pep_sf"/>
</dbReference>
<dbReference type="SUPFAM" id="SSF54001">
    <property type="entry name" value="Cysteine proteinases"/>
    <property type="match status" value="1"/>
</dbReference>
<reference evidence="2 3" key="1">
    <citation type="submission" date="2019-10" db="EMBL/GenBank/DDBJ databases">
        <title>The Genome Sequence of Clostridium tarantellae Isolated from Fish Brain.</title>
        <authorList>
            <person name="Bano L."/>
            <person name="Kiel M."/>
            <person name="Sales G."/>
            <person name="Doxey A.C."/>
            <person name="Mansfield M.J."/>
            <person name="Schiavone M."/>
            <person name="Rossetto O."/>
            <person name="Pirazzini M."/>
            <person name="Dobrindt U."/>
            <person name="Montecucco C."/>
        </authorList>
    </citation>
    <scope>NUCLEOTIDE SEQUENCE [LARGE SCALE GENOMIC DNA]</scope>
    <source>
        <strain evidence="2 3">DSM 3997</strain>
    </source>
</reference>
<dbReference type="Gene3D" id="3.10.620.30">
    <property type="match status" value="1"/>
</dbReference>
<dbReference type="AlphaFoldDB" id="A0A6I1MP31"/>
<evidence type="ECO:0000259" key="1">
    <source>
        <dbReference type="SMART" id="SM00460"/>
    </source>
</evidence>
<keyword evidence="3" id="KW-1185">Reference proteome</keyword>
<evidence type="ECO:0000313" key="2">
    <source>
        <dbReference type="EMBL" id="MPQ44238.1"/>
    </source>
</evidence>
<accession>A0A6I1MP31</accession>
<dbReference type="InterPro" id="IPR002931">
    <property type="entry name" value="Transglutaminase-like"/>
</dbReference>
<dbReference type="SMART" id="SM00460">
    <property type="entry name" value="TGc"/>
    <property type="match status" value="1"/>
</dbReference>
<protein>
    <submittedName>
        <fullName evidence="2">Transglutaminase domain-containing protein</fullName>
    </submittedName>
</protein>
<proteinExistence type="predicted"/>
<gene>
    <name evidence="2" type="ORF">GBZ86_10750</name>
</gene>
<feature type="non-terminal residue" evidence="2">
    <location>
        <position position="1"/>
    </location>
</feature>
<dbReference type="Pfam" id="PF01841">
    <property type="entry name" value="Transglut_core"/>
    <property type="match status" value="1"/>
</dbReference>
<dbReference type="PANTHER" id="PTHR33490:SF3">
    <property type="entry name" value="CONSERVED INTEGRAL MEMBRANE PROTEIN"/>
    <property type="match status" value="1"/>
</dbReference>
<sequence length="215" mass="24244">DILGSKLSEYIVNSKSYDLIAKADLPSIVLNEEKLYPAKDKSIPTISNHKNKLAVINLYNGVTLEEGIKSNSSINEFAQNLVKGSSTDKEKAKKIYIWIGENIKYDDEKAKLIEKENKNLKSGAITAFENKEGVCFDYSCLYVAMCRAVGLKVKLVTGTAFNGKQWGPHAWNEVYLSEKNEWINVDTTFYNEKNSFGGKNFNETHKAENIIGEWK</sequence>
<organism evidence="2 3">
    <name type="scientific">Clostridium tarantellae</name>
    <dbReference type="NCBI Taxonomy" id="39493"/>
    <lineage>
        <taxon>Bacteria</taxon>
        <taxon>Bacillati</taxon>
        <taxon>Bacillota</taxon>
        <taxon>Clostridia</taxon>
        <taxon>Eubacteriales</taxon>
        <taxon>Clostridiaceae</taxon>
        <taxon>Clostridium</taxon>
    </lineage>
</organism>